<dbReference type="PIRSF" id="PIRSF500217">
    <property type="entry name" value="AlgI"/>
    <property type="match status" value="1"/>
</dbReference>
<feature type="transmembrane region" description="Helical" evidence="10">
    <location>
        <begin position="330"/>
        <end position="348"/>
    </location>
</feature>
<evidence type="ECO:0000313" key="11">
    <source>
        <dbReference type="EMBL" id="KAB2929090.1"/>
    </source>
</evidence>
<keyword evidence="6 10" id="KW-1133">Transmembrane helix</keyword>
<dbReference type="InterPro" id="IPR004299">
    <property type="entry name" value="MBOAT_fam"/>
</dbReference>
<evidence type="ECO:0000313" key="12">
    <source>
        <dbReference type="Proteomes" id="UP000460298"/>
    </source>
</evidence>
<dbReference type="AlphaFoldDB" id="A0A833GXP0"/>
<dbReference type="Pfam" id="PF03062">
    <property type="entry name" value="MBOAT"/>
    <property type="match status" value="1"/>
</dbReference>
<feature type="transmembrane region" description="Helical" evidence="10">
    <location>
        <begin position="7"/>
        <end position="24"/>
    </location>
</feature>
<dbReference type="InterPro" id="IPR024194">
    <property type="entry name" value="Ac/AlaTfrase_AlgI/DltB"/>
</dbReference>
<keyword evidence="5 10" id="KW-0812">Transmembrane</keyword>
<reference evidence="11 12" key="1">
    <citation type="submission" date="2019-10" db="EMBL/GenBank/DDBJ databases">
        <title>Extracellular Electron Transfer in a Candidatus Methanoperedens spp. Enrichment Culture.</title>
        <authorList>
            <person name="Berger S."/>
            <person name="Rangel Shaw D."/>
            <person name="Berben T."/>
            <person name="In 'T Zandt M."/>
            <person name="Frank J."/>
            <person name="Reimann J."/>
            <person name="Jetten M.S.M."/>
            <person name="Welte C.U."/>
        </authorList>
    </citation>
    <scope>NUCLEOTIDE SEQUENCE [LARGE SCALE GENOMIC DNA]</scope>
    <source>
        <strain evidence="11">SB12</strain>
    </source>
</reference>
<gene>
    <name evidence="11" type="ORF">F9K24_20880</name>
</gene>
<organism evidence="11 12">
    <name type="scientific">Leptonema illini</name>
    <dbReference type="NCBI Taxonomy" id="183"/>
    <lineage>
        <taxon>Bacteria</taxon>
        <taxon>Pseudomonadati</taxon>
        <taxon>Spirochaetota</taxon>
        <taxon>Spirochaetia</taxon>
        <taxon>Leptospirales</taxon>
        <taxon>Leptospiraceae</taxon>
        <taxon>Leptonema</taxon>
    </lineage>
</organism>
<feature type="transmembrane region" description="Helical" evidence="10">
    <location>
        <begin position="450"/>
        <end position="469"/>
    </location>
</feature>
<dbReference type="EMBL" id="WBUI01000037">
    <property type="protein sequence ID" value="KAB2929090.1"/>
    <property type="molecule type" value="Genomic_DNA"/>
</dbReference>
<keyword evidence="7 9" id="KW-0472">Membrane</keyword>
<feature type="transmembrane region" description="Helical" evidence="10">
    <location>
        <begin position="75"/>
        <end position="98"/>
    </location>
</feature>
<proteinExistence type="inferred from homology"/>
<dbReference type="GO" id="GO:0016746">
    <property type="term" value="F:acyltransferase activity"/>
    <property type="evidence" value="ECO:0007669"/>
    <property type="project" value="UniProtKB-KW"/>
</dbReference>
<sequence length="482" mass="55288">MLFNSVHFYIFAPIIILVFFQLPLRAQRLWIFLASLYFYAVFEFAFIFLLLYSIGITYLAIRRIVASSVKWKRRAWLSVAVFGNLALLLVFKYLHLVYDAINFVLGAGVCDQDRFQGPLFLLPMGISFFGLQAISAAVDVYRGTTQPPASLLRFGLFLSFFPQLVAGPILRTKDLLDQFDTVKKFNEQNFRSGLGKLAVGFFKKTIIADALSPLVDEVFKNPGQYNSLSLWMAVFVFSFQIYCDFSGYSDIAIGIARMLGYSFPENFERPFFSTTVGEFWRRWHISFSSWLRDYVYIPMGGSRVSISRAYFNLFFTMVVSGLWHGADWNFLIWGAIHGAFVAMERLVLSIPAFKSRYESLPPVLGMFYVYTVFSLAFFYFRCKPIALDPQHYPEVIASPIQVAWFMTERAFTFAQGQQAVLSWNAVALVALLMGLEWMQERKKSVALLERPVFIYAGSTAVLIVCLYVYSVTVSQPFVYFQF</sequence>
<keyword evidence="3 9" id="KW-1003">Cell membrane</keyword>
<dbReference type="GO" id="GO:0042121">
    <property type="term" value="P:alginic acid biosynthetic process"/>
    <property type="evidence" value="ECO:0007669"/>
    <property type="project" value="InterPro"/>
</dbReference>
<feature type="transmembrane region" description="Helical" evidence="10">
    <location>
        <begin position="118"/>
        <end position="138"/>
    </location>
</feature>
<evidence type="ECO:0000256" key="8">
    <source>
        <dbReference type="ARBA" id="ARBA00023315"/>
    </source>
</evidence>
<accession>A0A833GXP0</accession>
<protein>
    <submittedName>
        <fullName evidence="11">MBOAT family protein</fullName>
    </submittedName>
</protein>
<dbReference type="PANTHER" id="PTHR13285">
    <property type="entry name" value="ACYLTRANSFERASE"/>
    <property type="match status" value="1"/>
</dbReference>
<evidence type="ECO:0000256" key="7">
    <source>
        <dbReference type="ARBA" id="ARBA00023136"/>
    </source>
</evidence>
<feature type="transmembrane region" description="Helical" evidence="10">
    <location>
        <begin position="360"/>
        <end position="380"/>
    </location>
</feature>
<comment type="similarity">
    <text evidence="2 9">Belongs to the membrane-bound acyltransferase family.</text>
</comment>
<evidence type="ECO:0000256" key="9">
    <source>
        <dbReference type="PIRNR" id="PIRNR016636"/>
    </source>
</evidence>
<feature type="transmembrane region" description="Helical" evidence="10">
    <location>
        <begin position="30"/>
        <end position="54"/>
    </location>
</feature>
<comment type="subcellular location">
    <subcellularLocation>
        <location evidence="1">Cell membrane</location>
        <topology evidence="1">Multi-pass membrane protein</topology>
    </subcellularLocation>
</comment>
<dbReference type="Proteomes" id="UP000460298">
    <property type="component" value="Unassembled WGS sequence"/>
</dbReference>
<feature type="transmembrane region" description="Helical" evidence="10">
    <location>
        <begin position="309"/>
        <end position="324"/>
    </location>
</feature>
<evidence type="ECO:0000256" key="3">
    <source>
        <dbReference type="ARBA" id="ARBA00022475"/>
    </source>
</evidence>
<evidence type="ECO:0000256" key="10">
    <source>
        <dbReference type="SAM" id="Phobius"/>
    </source>
</evidence>
<dbReference type="InterPro" id="IPR028362">
    <property type="entry name" value="AlgI"/>
</dbReference>
<dbReference type="InterPro" id="IPR051085">
    <property type="entry name" value="MB_O-acyltransferase"/>
</dbReference>
<evidence type="ECO:0000256" key="5">
    <source>
        <dbReference type="ARBA" id="ARBA00022692"/>
    </source>
</evidence>
<feature type="transmembrane region" description="Helical" evidence="10">
    <location>
        <begin position="228"/>
        <end position="248"/>
    </location>
</feature>
<evidence type="ECO:0000256" key="4">
    <source>
        <dbReference type="ARBA" id="ARBA00022679"/>
    </source>
</evidence>
<evidence type="ECO:0000256" key="2">
    <source>
        <dbReference type="ARBA" id="ARBA00010323"/>
    </source>
</evidence>
<dbReference type="PIRSF" id="PIRSF016636">
    <property type="entry name" value="AlgI_DltB"/>
    <property type="match status" value="1"/>
</dbReference>
<keyword evidence="4 9" id="KW-0808">Transferase</keyword>
<feature type="transmembrane region" description="Helical" evidence="10">
    <location>
        <begin position="150"/>
        <end position="170"/>
    </location>
</feature>
<dbReference type="GO" id="GO:0005886">
    <property type="term" value="C:plasma membrane"/>
    <property type="evidence" value="ECO:0007669"/>
    <property type="project" value="UniProtKB-SubCell"/>
</dbReference>
<feature type="transmembrane region" description="Helical" evidence="10">
    <location>
        <begin position="420"/>
        <end position="438"/>
    </location>
</feature>
<evidence type="ECO:0000256" key="1">
    <source>
        <dbReference type="ARBA" id="ARBA00004651"/>
    </source>
</evidence>
<evidence type="ECO:0000256" key="6">
    <source>
        <dbReference type="ARBA" id="ARBA00022989"/>
    </source>
</evidence>
<comment type="caution">
    <text evidence="11">The sequence shown here is derived from an EMBL/GenBank/DDBJ whole genome shotgun (WGS) entry which is preliminary data.</text>
</comment>
<name>A0A833GXP0_9LEPT</name>
<keyword evidence="8 9" id="KW-0012">Acyltransferase</keyword>
<dbReference type="PANTHER" id="PTHR13285:SF23">
    <property type="entry name" value="TEICHOIC ACID D-ALANYLTRANSFERASE"/>
    <property type="match status" value="1"/>
</dbReference>